<dbReference type="EMBL" id="PDJF01000001">
    <property type="protein sequence ID" value="PFG28051.1"/>
    <property type="molecule type" value="Genomic_DNA"/>
</dbReference>
<dbReference type="GO" id="GO:0004386">
    <property type="term" value="F:helicase activity"/>
    <property type="evidence" value="ECO:0007669"/>
    <property type="project" value="UniProtKB-KW"/>
</dbReference>
<evidence type="ECO:0000313" key="3">
    <source>
        <dbReference type="EMBL" id="PFG28051.1"/>
    </source>
</evidence>
<keyword evidence="3" id="KW-0547">Nucleotide-binding</keyword>
<proteinExistence type="predicted"/>
<evidence type="ECO:0000259" key="2">
    <source>
        <dbReference type="Pfam" id="PF04326"/>
    </source>
</evidence>
<keyword evidence="4" id="KW-1185">Reference proteome</keyword>
<dbReference type="STRING" id="1724.GCA_001044175_02200"/>
<dbReference type="Gene3D" id="3.30.950.30">
    <property type="entry name" value="Schlafen, AAA domain"/>
    <property type="match status" value="1"/>
</dbReference>
<evidence type="ECO:0000256" key="1">
    <source>
        <dbReference type="SAM" id="MobiDB-lite"/>
    </source>
</evidence>
<dbReference type="PANTHER" id="PTHR30595">
    <property type="entry name" value="GLPR-RELATED TRANSCRIPTIONAL REPRESSOR"/>
    <property type="match status" value="1"/>
</dbReference>
<sequence length="547" mass="60555">MMAETENVIACLLPTFNHVLEIRGSLSKGQLGIKITWKRGKPAPRLGIYSFLQPGYQPRNLWHELLHDWRQQGSQTADSEQNSNQSAHAGGPAACRVGLKGNRQESSCDDRDDSRNRRATITTIGYNRRMWRETCNLEFKQQVSDSFLKTVSAFANGSGGQVLFGITDDGVRVGLADPQADALLIENKINTTLDPIPPYSIDIGEDATVTLTVERGPFTPYLYRRQAYRRADSSTVAVDRLDLGRLILQGSNQTFDGLVYRGDVSSLTFDALGEKVQHVLGVKDFDPDVLKTLELMTPTGEYTNAAALMADHNDFPGIDIAVFGKSINEIRARHNLAGTSLILQLHAAVEIMQQTYHYELIDGTQRRIVASIPTEAFREAVANALVHRQWDVPSHIRIAMFPDRIEITSPGGLPPGITEEEYLRGHLSLPRNVVIAGLFFRLGYIEKFGTGIVRIKHAYRNSVKQPVFEIGNVSITVTLPVVTEANEVSAEELSVLRALEDGESSRSDVQNYTGLSRDATIRALNSLIEVGAIKRMGAGPATRYRRI</sequence>
<reference evidence="3 4" key="1">
    <citation type="submission" date="2017-10" db="EMBL/GenBank/DDBJ databases">
        <title>Sequencing the genomes of 1000 actinobacteria strains.</title>
        <authorList>
            <person name="Klenk H.-P."/>
        </authorList>
    </citation>
    <scope>NUCLEOTIDE SEQUENCE [LARGE SCALE GENOMIC DNA]</scope>
    <source>
        <strain evidence="3 4">DSM 20688</strain>
    </source>
</reference>
<feature type="region of interest" description="Disordered" evidence="1">
    <location>
        <begin position="72"/>
        <end position="114"/>
    </location>
</feature>
<evidence type="ECO:0000313" key="4">
    <source>
        <dbReference type="Proteomes" id="UP000221653"/>
    </source>
</evidence>
<feature type="domain" description="Schlafen AlbA-2" evidence="2">
    <location>
        <begin position="133"/>
        <end position="237"/>
    </location>
</feature>
<dbReference type="InterPro" id="IPR038475">
    <property type="entry name" value="RecG_C_sf"/>
</dbReference>
<protein>
    <submittedName>
        <fullName evidence="3">ATP-dependent DNA helicase RecG</fullName>
    </submittedName>
</protein>
<keyword evidence="3" id="KW-0067">ATP-binding</keyword>
<name>A0A2A9DNU2_9CORY</name>
<comment type="caution">
    <text evidence="3">The sequence shown here is derived from an EMBL/GenBank/DDBJ whole genome shotgun (WGS) entry which is preliminary data.</text>
</comment>
<organism evidence="3 4">
    <name type="scientific">Corynebacterium renale</name>
    <dbReference type="NCBI Taxonomy" id="1724"/>
    <lineage>
        <taxon>Bacteria</taxon>
        <taxon>Bacillati</taxon>
        <taxon>Actinomycetota</taxon>
        <taxon>Actinomycetes</taxon>
        <taxon>Mycobacteriales</taxon>
        <taxon>Corynebacteriaceae</taxon>
        <taxon>Corynebacterium</taxon>
    </lineage>
</organism>
<accession>A0A2A9DNU2</accession>
<dbReference type="InterPro" id="IPR038461">
    <property type="entry name" value="Schlafen_AlbA_2_dom_sf"/>
</dbReference>
<dbReference type="RefSeq" id="WP_197712609.1">
    <property type="nucleotide sequence ID" value="NZ_LDYE01000008.1"/>
</dbReference>
<feature type="compositionally biased region" description="Polar residues" evidence="1">
    <location>
        <begin position="72"/>
        <end position="87"/>
    </location>
</feature>
<dbReference type="InterPro" id="IPR007421">
    <property type="entry name" value="Schlafen_AlbA_2_dom"/>
</dbReference>
<dbReference type="InterPro" id="IPR036388">
    <property type="entry name" value="WH-like_DNA-bd_sf"/>
</dbReference>
<dbReference type="AlphaFoldDB" id="A0A2A9DNU2"/>
<dbReference type="Proteomes" id="UP000221653">
    <property type="component" value="Unassembled WGS sequence"/>
</dbReference>
<feature type="compositionally biased region" description="Basic and acidic residues" evidence="1">
    <location>
        <begin position="102"/>
        <end position="114"/>
    </location>
</feature>
<keyword evidence="3" id="KW-0347">Helicase</keyword>
<dbReference type="SUPFAM" id="SSF46785">
    <property type="entry name" value="Winged helix' DNA-binding domain"/>
    <property type="match status" value="1"/>
</dbReference>
<gene>
    <name evidence="3" type="ORF">ATK06_1134</name>
</gene>
<dbReference type="Gene3D" id="1.10.10.10">
    <property type="entry name" value="Winged helix-like DNA-binding domain superfamily/Winged helix DNA-binding domain"/>
    <property type="match status" value="1"/>
</dbReference>
<dbReference type="Gene3D" id="3.30.565.60">
    <property type="match status" value="1"/>
</dbReference>
<dbReference type="Pfam" id="PF04326">
    <property type="entry name" value="SLFN_AlbA_2"/>
    <property type="match status" value="1"/>
</dbReference>
<keyword evidence="3" id="KW-0378">Hydrolase</keyword>
<dbReference type="Pfam" id="PF13749">
    <property type="entry name" value="HATPase_c_4"/>
    <property type="match status" value="1"/>
</dbReference>
<dbReference type="PANTHER" id="PTHR30595:SF6">
    <property type="entry name" value="SCHLAFEN ALBA-2 DOMAIN-CONTAINING PROTEIN"/>
    <property type="match status" value="1"/>
</dbReference>
<dbReference type="InterPro" id="IPR036390">
    <property type="entry name" value="WH_DNA-bd_sf"/>
</dbReference>